<name>A0A3M7RR87_BRAPC</name>
<accession>A0A3M7RR87</accession>
<proteinExistence type="predicted"/>
<dbReference type="Proteomes" id="UP000276133">
    <property type="component" value="Unassembled WGS sequence"/>
</dbReference>
<comment type="caution">
    <text evidence="1">The sequence shown here is derived from an EMBL/GenBank/DDBJ whole genome shotgun (WGS) entry which is preliminary data.</text>
</comment>
<dbReference type="AlphaFoldDB" id="A0A3M7RR87"/>
<organism evidence="1 2">
    <name type="scientific">Brachionus plicatilis</name>
    <name type="common">Marine rotifer</name>
    <name type="synonym">Brachionus muelleri</name>
    <dbReference type="NCBI Taxonomy" id="10195"/>
    <lineage>
        <taxon>Eukaryota</taxon>
        <taxon>Metazoa</taxon>
        <taxon>Spiralia</taxon>
        <taxon>Gnathifera</taxon>
        <taxon>Rotifera</taxon>
        <taxon>Eurotatoria</taxon>
        <taxon>Monogononta</taxon>
        <taxon>Pseudotrocha</taxon>
        <taxon>Ploima</taxon>
        <taxon>Brachionidae</taxon>
        <taxon>Brachionus</taxon>
    </lineage>
</organism>
<gene>
    <name evidence="1" type="ORF">BpHYR1_036288</name>
</gene>
<sequence length="107" mass="12535">MLRQNKLLKYSSIERETPSRSLLMSVSKETEEHRDELKIEEAIQLNLSVSLEDKGEPKSTQNGKIYKKDENYMYKELSTIKAEIVSSNNRKISRMKQLTKIEIKCKI</sequence>
<evidence type="ECO:0000313" key="1">
    <source>
        <dbReference type="EMBL" id="RNA25979.1"/>
    </source>
</evidence>
<reference evidence="1 2" key="1">
    <citation type="journal article" date="2018" name="Sci. Rep.">
        <title>Genomic signatures of local adaptation to the degree of environmental predictability in rotifers.</title>
        <authorList>
            <person name="Franch-Gras L."/>
            <person name="Hahn C."/>
            <person name="Garcia-Roger E.M."/>
            <person name="Carmona M.J."/>
            <person name="Serra M."/>
            <person name="Gomez A."/>
        </authorList>
    </citation>
    <scope>NUCLEOTIDE SEQUENCE [LARGE SCALE GENOMIC DNA]</scope>
    <source>
        <strain evidence="1">HYR1</strain>
    </source>
</reference>
<dbReference type="EMBL" id="REGN01002821">
    <property type="protein sequence ID" value="RNA25979.1"/>
    <property type="molecule type" value="Genomic_DNA"/>
</dbReference>
<keyword evidence="2" id="KW-1185">Reference proteome</keyword>
<protein>
    <submittedName>
        <fullName evidence="1">Uncharacterized protein</fullName>
    </submittedName>
</protein>
<evidence type="ECO:0000313" key="2">
    <source>
        <dbReference type="Proteomes" id="UP000276133"/>
    </source>
</evidence>